<dbReference type="Gene3D" id="1.25.40.10">
    <property type="entry name" value="Tetratricopeptide repeat domain"/>
    <property type="match status" value="1"/>
</dbReference>
<dbReference type="InterPro" id="IPR029058">
    <property type="entry name" value="AB_hydrolase_fold"/>
</dbReference>
<keyword evidence="2" id="KW-1185">Reference proteome</keyword>
<dbReference type="Proteomes" id="UP000219559">
    <property type="component" value="Unassembled WGS sequence"/>
</dbReference>
<dbReference type="OrthoDB" id="1142077at2"/>
<dbReference type="AlphaFoldDB" id="A0A2A4G1G6"/>
<sequence>MRKHLFLFCLFIGALTQAQVQQEIFESFKLQERRDVSYYFPEGYDEDKRYPLIMVLDADRLFDQVLATSKYYSRFHGAPEAIIVGIHQEKDDLRYEDCAFEEDNGLPSEKGKKFFEFVGMELMPFLGTKYSIAPFKIMVGYGITANFGNFYLFKERSLFDAYISISPELAPEMETRVASRLAAFDKTIFYHLMVEGEKSKNRNRILEMDKNIKEIDKENIHYTFDEFPNTDKIAVPSYGIGKAFDNIFQIFKPITPKEYKEKMLTSEEPVYQYLENKYQMIEDLFGFRKPVDLNDIMAVYAACKKKEDVESLKPLSDLCKKQFPETMMGYYFEGEYLELMGEPKKAMRTFEKAFALDEIDFLTKDMALDKIDAIKADFGY</sequence>
<protein>
    <submittedName>
        <fullName evidence="1">Esterase</fullName>
    </submittedName>
</protein>
<evidence type="ECO:0000313" key="2">
    <source>
        <dbReference type="Proteomes" id="UP000219559"/>
    </source>
</evidence>
<comment type="caution">
    <text evidence="1">The sequence shown here is derived from an EMBL/GenBank/DDBJ whole genome shotgun (WGS) entry which is preliminary data.</text>
</comment>
<dbReference type="InterPro" id="IPR011990">
    <property type="entry name" value="TPR-like_helical_dom_sf"/>
</dbReference>
<reference evidence="1 2" key="1">
    <citation type="submission" date="2017-04" db="EMBL/GenBank/DDBJ databases">
        <title>A new member of the family Flavobacteriaceae isolated from ascidians.</title>
        <authorList>
            <person name="Chen L."/>
        </authorList>
    </citation>
    <scope>NUCLEOTIDE SEQUENCE [LARGE SCALE GENOMIC DNA]</scope>
    <source>
        <strain evidence="1 2">HQA918</strain>
    </source>
</reference>
<dbReference type="Gene3D" id="3.40.50.1820">
    <property type="entry name" value="alpha/beta hydrolase"/>
    <property type="match status" value="1"/>
</dbReference>
<gene>
    <name evidence="1" type="ORF">B7P33_16190</name>
</gene>
<dbReference type="Pfam" id="PF00756">
    <property type="entry name" value="Esterase"/>
    <property type="match status" value="1"/>
</dbReference>
<dbReference type="RefSeq" id="WP_097440930.1">
    <property type="nucleotide sequence ID" value="NZ_KZ300477.1"/>
</dbReference>
<dbReference type="EMBL" id="NBWU01000007">
    <property type="protein sequence ID" value="PCE62819.1"/>
    <property type="molecule type" value="Genomic_DNA"/>
</dbReference>
<accession>A0A2A4G1G6</accession>
<dbReference type="InterPro" id="IPR000801">
    <property type="entry name" value="Esterase-like"/>
</dbReference>
<organism evidence="1 2">
    <name type="scientific">Sediminicola luteus</name>
    <dbReference type="NCBI Taxonomy" id="319238"/>
    <lineage>
        <taxon>Bacteria</taxon>
        <taxon>Pseudomonadati</taxon>
        <taxon>Bacteroidota</taxon>
        <taxon>Flavobacteriia</taxon>
        <taxon>Flavobacteriales</taxon>
        <taxon>Flavobacteriaceae</taxon>
        <taxon>Sediminicola</taxon>
    </lineage>
</organism>
<name>A0A2A4G1G6_9FLAO</name>
<proteinExistence type="predicted"/>
<evidence type="ECO:0000313" key="1">
    <source>
        <dbReference type="EMBL" id="PCE62819.1"/>
    </source>
</evidence>
<dbReference type="SUPFAM" id="SSF53474">
    <property type="entry name" value="alpha/beta-Hydrolases"/>
    <property type="match status" value="1"/>
</dbReference>